<dbReference type="InterPro" id="IPR052055">
    <property type="entry name" value="Hepadnavirus_pol/RT"/>
</dbReference>
<feature type="non-terminal residue" evidence="2">
    <location>
        <position position="231"/>
    </location>
</feature>
<gene>
    <name evidence="2" type="ORF">EZS28_043124</name>
</gene>
<sequence>MQYAQPTLVAGSDSEELRNDIRSENSRSSDGIRRIPEGLGSDSGTTNRRFFSPTWRMEQGTEEMDKQQEGDGSHIFLGLFRYGQIFKELQIKAILIKSDSSTAVQDLAKYRAGQTLVAEVKKIVKLCQQQRIQIQTQRIPGMSNKITDALSRLSTQGDYQVKKEILIALCQAWEITPTLDLFATEENKLMDRFVAIGEEEEGAEWLNAFSRPWKEEIFWIHPPIPKIGKAL</sequence>
<dbReference type="PANTHER" id="PTHR33050">
    <property type="entry name" value="REVERSE TRANSCRIPTASE DOMAIN-CONTAINING PROTEIN"/>
    <property type="match status" value="1"/>
</dbReference>
<dbReference type="EMBL" id="SNRW01025681">
    <property type="protein sequence ID" value="KAA6361349.1"/>
    <property type="molecule type" value="Genomic_DNA"/>
</dbReference>
<evidence type="ECO:0000313" key="3">
    <source>
        <dbReference type="Proteomes" id="UP000324800"/>
    </source>
</evidence>
<accession>A0A5J4TTW6</accession>
<dbReference type="PANTHER" id="PTHR33050:SF7">
    <property type="entry name" value="RIBONUCLEASE H"/>
    <property type="match status" value="1"/>
</dbReference>
<evidence type="ECO:0008006" key="4">
    <source>
        <dbReference type="Google" id="ProtNLM"/>
    </source>
</evidence>
<comment type="caution">
    <text evidence="2">The sequence shown here is derived from an EMBL/GenBank/DDBJ whole genome shotgun (WGS) entry which is preliminary data.</text>
</comment>
<dbReference type="Proteomes" id="UP000324800">
    <property type="component" value="Unassembled WGS sequence"/>
</dbReference>
<evidence type="ECO:0000313" key="2">
    <source>
        <dbReference type="EMBL" id="KAA6361349.1"/>
    </source>
</evidence>
<proteinExistence type="predicted"/>
<feature type="compositionally biased region" description="Basic and acidic residues" evidence="1">
    <location>
        <begin position="15"/>
        <end position="36"/>
    </location>
</feature>
<evidence type="ECO:0000256" key="1">
    <source>
        <dbReference type="SAM" id="MobiDB-lite"/>
    </source>
</evidence>
<dbReference type="AlphaFoldDB" id="A0A5J4TTW6"/>
<organism evidence="2 3">
    <name type="scientific">Streblomastix strix</name>
    <dbReference type="NCBI Taxonomy" id="222440"/>
    <lineage>
        <taxon>Eukaryota</taxon>
        <taxon>Metamonada</taxon>
        <taxon>Preaxostyla</taxon>
        <taxon>Oxymonadida</taxon>
        <taxon>Streblomastigidae</taxon>
        <taxon>Streblomastix</taxon>
    </lineage>
</organism>
<feature type="region of interest" description="Disordered" evidence="1">
    <location>
        <begin position="1"/>
        <end position="49"/>
    </location>
</feature>
<reference evidence="2 3" key="1">
    <citation type="submission" date="2019-03" db="EMBL/GenBank/DDBJ databases">
        <title>Single cell metagenomics reveals metabolic interactions within the superorganism composed of flagellate Streblomastix strix and complex community of Bacteroidetes bacteria on its surface.</title>
        <authorList>
            <person name="Treitli S.C."/>
            <person name="Kolisko M."/>
            <person name="Husnik F."/>
            <person name="Keeling P."/>
            <person name="Hampl V."/>
        </authorList>
    </citation>
    <scope>NUCLEOTIDE SEQUENCE [LARGE SCALE GENOMIC DNA]</scope>
    <source>
        <strain evidence="2">ST1C</strain>
    </source>
</reference>
<name>A0A5J4TTW6_9EUKA</name>
<protein>
    <recommendedName>
        <fullName evidence="4">RNase H type-1 domain-containing protein</fullName>
    </recommendedName>
</protein>